<dbReference type="InterPro" id="IPR013780">
    <property type="entry name" value="Glyco_hydro_b"/>
</dbReference>
<name>A0A174BT22_9FIRM</name>
<dbReference type="Pfam" id="PF00128">
    <property type="entry name" value="Alpha-amylase"/>
    <property type="match status" value="1"/>
</dbReference>
<proteinExistence type="predicted"/>
<evidence type="ECO:0000259" key="1">
    <source>
        <dbReference type="SMART" id="SM00642"/>
    </source>
</evidence>
<organism evidence="2 3">
    <name type="scientific">Blautia obeum</name>
    <dbReference type="NCBI Taxonomy" id="40520"/>
    <lineage>
        <taxon>Bacteria</taxon>
        <taxon>Bacillati</taxon>
        <taxon>Bacillota</taxon>
        <taxon>Clostridia</taxon>
        <taxon>Lachnospirales</taxon>
        <taxon>Lachnospiraceae</taxon>
        <taxon>Blautia</taxon>
    </lineage>
</organism>
<dbReference type="SMART" id="SM00642">
    <property type="entry name" value="Aamy"/>
    <property type="match status" value="1"/>
</dbReference>
<dbReference type="GO" id="GO:0004556">
    <property type="term" value="F:alpha-amylase activity"/>
    <property type="evidence" value="ECO:0007669"/>
    <property type="project" value="UniProtKB-EC"/>
</dbReference>
<feature type="domain" description="Glycosyl hydrolase family 13 catalytic" evidence="1">
    <location>
        <begin position="14"/>
        <end position="410"/>
    </location>
</feature>
<dbReference type="AlphaFoldDB" id="A0A174BT22"/>
<dbReference type="EMBL" id="CYZA01000009">
    <property type="protein sequence ID" value="CUO02815.1"/>
    <property type="molecule type" value="Genomic_DNA"/>
</dbReference>
<dbReference type="Gene3D" id="2.60.40.1180">
    <property type="entry name" value="Golgi alpha-mannosidase II"/>
    <property type="match status" value="1"/>
</dbReference>
<dbReference type="Gene3D" id="3.90.400.10">
    <property type="entry name" value="Oligo-1,6-glucosidase, Domain 2"/>
    <property type="match status" value="1"/>
</dbReference>
<dbReference type="Gene3D" id="3.20.20.80">
    <property type="entry name" value="Glycosidases"/>
    <property type="match status" value="2"/>
</dbReference>
<accession>A0A174BT22</accession>
<dbReference type="Proteomes" id="UP000095447">
    <property type="component" value="Unassembled WGS sequence"/>
</dbReference>
<dbReference type="SUPFAM" id="SSF51445">
    <property type="entry name" value="(Trans)glycosidases"/>
    <property type="match status" value="1"/>
</dbReference>
<dbReference type="EC" id="3.2.1.1" evidence="2"/>
<dbReference type="RefSeq" id="WP_242857129.1">
    <property type="nucleotide sequence ID" value="NZ_CYZA01000009.1"/>
</dbReference>
<sequence length="521" mass="59134">MGMPSWLENIVFYEIYPQTFLDTDGDGIGNIQGIIRKLDYIKNLGCDGIWLNPCFASPFYDAGYDVADYKKVAPRYGTNEDLKELFRKAHEKGMKVLLDLVPGHTSTDHEWFRESCKAEKNEYTDRYVWTDDIWDDFKDVGSITGSIRGFSDRNGCCAVNFFSVQPALNFGFARCDKEWQQPMDAPGPMATREAMKDVMRFWMSMGCDGFRVDMAGSLVKNDDDQEGTIALWQDFRKFMDEEFPECALLSEWGEPGRSLRGGFHMDFLLHFGPSHYLDLFRVEEPYFSRRGKGDISEFVKTYEENYAAINREGLICIPSGNHDMVRIKETLDDEEIKIAFAFLLSVPGAPFIYYGDEIGMKYLSGIKSVEGGFNRTGSRSPMQWDHSANAGFSSCKPEELYIQIDPDEDRPTAEDALAGKNSLYDEVKKLIAVRKEHQALQNTAPMEFVYVKESAYPLVYKRTGKDETIYIVLNPSGQDVECDAQIPQHAQSVYSNNGEAAYADGKWKVPAASATFLKVEN</sequence>
<dbReference type="SUPFAM" id="SSF51011">
    <property type="entry name" value="Glycosyl hydrolase domain"/>
    <property type="match status" value="1"/>
</dbReference>
<dbReference type="CDD" id="cd11348">
    <property type="entry name" value="AmyAc_2"/>
    <property type="match status" value="1"/>
</dbReference>
<gene>
    <name evidence="2" type="primary">treS</name>
    <name evidence="2" type="ORF">ERS852395_01919</name>
</gene>
<evidence type="ECO:0000313" key="2">
    <source>
        <dbReference type="EMBL" id="CUO02815.1"/>
    </source>
</evidence>
<keyword evidence="2" id="KW-0326">Glycosidase</keyword>
<keyword evidence="2" id="KW-0378">Hydrolase</keyword>
<protein>
    <submittedName>
        <fullName evidence="2">Trehalose synthase/amylase TreS</fullName>
        <ecNumber evidence="2">3.2.1.1</ecNumber>
    </submittedName>
</protein>
<dbReference type="InterPro" id="IPR006047">
    <property type="entry name" value="GH13_cat_dom"/>
</dbReference>
<dbReference type="InterPro" id="IPR045857">
    <property type="entry name" value="O16G_dom_2"/>
</dbReference>
<dbReference type="GO" id="GO:0005975">
    <property type="term" value="P:carbohydrate metabolic process"/>
    <property type="evidence" value="ECO:0007669"/>
    <property type="project" value="InterPro"/>
</dbReference>
<dbReference type="InterPro" id="IPR017853">
    <property type="entry name" value="GH"/>
</dbReference>
<reference evidence="2 3" key="1">
    <citation type="submission" date="2015-09" db="EMBL/GenBank/DDBJ databases">
        <authorList>
            <consortium name="Pathogen Informatics"/>
        </authorList>
    </citation>
    <scope>NUCLEOTIDE SEQUENCE [LARGE SCALE GENOMIC DNA]</scope>
    <source>
        <strain evidence="2 3">2789STDY5608838</strain>
    </source>
</reference>
<evidence type="ECO:0000313" key="3">
    <source>
        <dbReference type="Proteomes" id="UP000095447"/>
    </source>
</evidence>
<dbReference type="PANTHER" id="PTHR10357">
    <property type="entry name" value="ALPHA-AMYLASE FAMILY MEMBER"/>
    <property type="match status" value="1"/>
</dbReference>